<protein>
    <submittedName>
        <fullName evidence="1">Uncharacterized protein</fullName>
    </submittedName>
</protein>
<reference evidence="1" key="1">
    <citation type="journal article" date="2014" name="Front. Microbiol.">
        <title>High frequency of phylogenetically diverse reductive dehalogenase-homologous genes in deep subseafloor sedimentary metagenomes.</title>
        <authorList>
            <person name="Kawai M."/>
            <person name="Futagami T."/>
            <person name="Toyoda A."/>
            <person name="Takaki Y."/>
            <person name="Nishi S."/>
            <person name="Hori S."/>
            <person name="Arai W."/>
            <person name="Tsubouchi T."/>
            <person name="Morono Y."/>
            <person name="Uchiyama I."/>
            <person name="Ito T."/>
            <person name="Fujiyama A."/>
            <person name="Inagaki F."/>
            <person name="Takami H."/>
        </authorList>
    </citation>
    <scope>NUCLEOTIDE SEQUENCE</scope>
    <source>
        <strain evidence="1">Expedition CK06-06</strain>
    </source>
</reference>
<dbReference type="EMBL" id="BARS01033128">
    <property type="protein sequence ID" value="GAG22356.1"/>
    <property type="molecule type" value="Genomic_DNA"/>
</dbReference>
<organism evidence="1">
    <name type="scientific">marine sediment metagenome</name>
    <dbReference type="NCBI Taxonomy" id="412755"/>
    <lineage>
        <taxon>unclassified sequences</taxon>
        <taxon>metagenomes</taxon>
        <taxon>ecological metagenomes</taxon>
    </lineage>
</organism>
<proteinExistence type="predicted"/>
<name>X0XBM1_9ZZZZ</name>
<sequence>PKIGCEPELETLDYEPVVSKYYDDYGMTKKDKLNEPKQPMTKKEAEQCAREYFKTSEQPKTIIKTIQQRMHVITNELEELGKGITNQVAGDSVRKVRVLQALEKIADFEKTTLYELQKAFE</sequence>
<accession>X0XBM1</accession>
<comment type="caution">
    <text evidence="1">The sequence shown here is derived from an EMBL/GenBank/DDBJ whole genome shotgun (WGS) entry which is preliminary data.</text>
</comment>
<gene>
    <name evidence="1" type="ORF">S01H1_51335</name>
</gene>
<evidence type="ECO:0000313" key="1">
    <source>
        <dbReference type="EMBL" id="GAG22356.1"/>
    </source>
</evidence>
<feature type="non-terminal residue" evidence="1">
    <location>
        <position position="1"/>
    </location>
</feature>
<dbReference type="AlphaFoldDB" id="X0XBM1"/>